<dbReference type="PANTHER" id="PTHR32222">
    <property type="entry name" value="CENTROMERE PROTEIN U"/>
    <property type="match status" value="1"/>
</dbReference>
<feature type="coiled-coil region" evidence="1">
    <location>
        <begin position="86"/>
        <end position="140"/>
    </location>
</feature>
<evidence type="ECO:0000256" key="1">
    <source>
        <dbReference type="SAM" id="Coils"/>
    </source>
</evidence>
<sequence>MEVPSPAGLGVGDVNFPRTRLLCDGCPPLGWDGNDIETTVGKQAIKEFFIQMRKTFSETAHSSVIFQAKSKVNKLRKDLLSVQQKRSRILAKIEQEKKKVQQNQEKQKALEDFSSFLFNLEALQDEYRRESSSKKASTQECGSCDNLPSLLIEGHSSLTAANQLRSINELLQQRQ</sequence>
<dbReference type="GO" id="GO:0005634">
    <property type="term" value="C:nucleus"/>
    <property type="evidence" value="ECO:0007669"/>
    <property type="project" value="TreeGrafter"/>
</dbReference>
<organism evidence="2 3">
    <name type="scientific">Stylophora pistillata</name>
    <name type="common">Smooth cauliflower coral</name>
    <dbReference type="NCBI Taxonomy" id="50429"/>
    <lineage>
        <taxon>Eukaryota</taxon>
        <taxon>Metazoa</taxon>
        <taxon>Cnidaria</taxon>
        <taxon>Anthozoa</taxon>
        <taxon>Hexacorallia</taxon>
        <taxon>Scleractinia</taxon>
        <taxon>Astrocoeniina</taxon>
        <taxon>Pocilloporidae</taxon>
        <taxon>Stylophora</taxon>
    </lineage>
</organism>
<dbReference type="Proteomes" id="UP000225706">
    <property type="component" value="Unassembled WGS sequence"/>
</dbReference>
<proteinExistence type="predicted"/>
<protein>
    <submittedName>
        <fullName evidence="2">Centromere protein U</fullName>
    </submittedName>
</protein>
<evidence type="ECO:0000313" key="3">
    <source>
        <dbReference type="Proteomes" id="UP000225706"/>
    </source>
</evidence>
<keyword evidence="3" id="KW-1185">Reference proteome</keyword>
<evidence type="ECO:0000313" key="2">
    <source>
        <dbReference type="EMBL" id="PFX26099.1"/>
    </source>
</evidence>
<dbReference type="EMBL" id="LSMT01000134">
    <property type="protein sequence ID" value="PFX26099.1"/>
    <property type="molecule type" value="Genomic_DNA"/>
</dbReference>
<dbReference type="AlphaFoldDB" id="A0A2B4SAG8"/>
<reference evidence="3" key="1">
    <citation type="journal article" date="2017" name="bioRxiv">
        <title>Comparative analysis of the genomes of Stylophora pistillata and Acropora digitifera provides evidence for extensive differences between species of corals.</title>
        <authorList>
            <person name="Voolstra C.R."/>
            <person name="Li Y."/>
            <person name="Liew Y.J."/>
            <person name="Baumgarten S."/>
            <person name="Zoccola D."/>
            <person name="Flot J.-F."/>
            <person name="Tambutte S."/>
            <person name="Allemand D."/>
            <person name="Aranda M."/>
        </authorList>
    </citation>
    <scope>NUCLEOTIDE SEQUENCE [LARGE SCALE GENOMIC DNA]</scope>
</reference>
<dbReference type="PANTHER" id="PTHR32222:SF1">
    <property type="entry name" value="CENTROMERE PROTEIN U"/>
    <property type="match status" value="1"/>
</dbReference>
<name>A0A2B4SAG8_STYPI</name>
<comment type="caution">
    <text evidence="2">The sequence shown here is derived from an EMBL/GenBank/DDBJ whole genome shotgun (WGS) entry which is preliminary data.</text>
</comment>
<gene>
    <name evidence="2" type="primary">CENPU</name>
    <name evidence="2" type="ORF">AWC38_SpisGene9250</name>
</gene>
<keyword evidence="1" id="KW-0175">Coiled coil</keyword>
<dbReference type="OrthoDB" id="5980725at2759"/>
<accession>A0A2B4SAG8</accession>